<feature type="domain" description="Glycosyl transferase family 1" evidence="1">
    <location>
        <begin position="231"/>
        <end position="385"/>
    </location>
</feature>
<evidence type="ECO:0000259" key="1">
    <source>
        <dbReference type="Pfam" id="PF00534"/>
    </source>
</evidence>
<dbReference type="PANTHER" id="PTHR45947:SF3">
    <property type="entry name" value="SULFOQUINOVOSYL TRANSFERASE SQD2"/>
    <property type="match status" value="1"/>
</dbReference>
<name>A0ABX0KJF4_9PROT</name>
<comment type="caution">
    <text evidence="3">The sequence shown here is derived from an EMBL/GenBank/DDBJ whole genome shotgun (WGS) entry which is preliminary data.</text>
</comment>
<evidence type="ECO:0000313" key="4">
    <source>
        <dbReference type="Proteomes" id="UP000615326"/>
    </source>
</evidence>
<dbReference type="Gene3D" id="3.40.50.2000">
    <property type="entry name" value="Glycogen Phosphorylase B"/>
    <property type="match status" value="2"/>
</dbReference>
<accession>A0ABX0KJF4</accession>
<organism evidence="3 4">
    <name type="scientific">Acetobacter fallax</name>
    <dbReference type="NCBI Taxonomy" id="1737473"/>
    <lineage>
        <taxon>Bacteria</taxon>
        <taxon>Pseudomonadati</taxon>
        <taxon>Pseudomonadota</taxon>
        <taxon>Alphaproteobacteria</taxon>
        <taxon>Acetobacterales</taxon>
        <taxon>Acetobacteraceae</taxon>
        <taxon>Acetobacter</taxon>
    </lineage>
</organism>
<proteinExistence type="predicted"/>
<dbReference type="Proteomes" id="UP000615326">
    <property type="component" value="Unassembled WGS sequence"/>
</dbReference>
<dbReference type="InterPro" id="IPR028098">
    <property type="entry name" value="Glyco_trans_4-like_N"/>
</dbReference>
<keyword evidence="4" id="KW-1185">Reference proteome</keyword>
<evidence type="ECO:0000313" key="3">
    <source>
        <dbReference type="EMBL" id="NHO34022.1"/>
    </source>
</evidence>
<sequence length="563" mass="61831">MRILVVSNFFPPFVVGGAEIVADRHARELQRRGHDVFIVGGRVPAPGYPAGSMEPEDHNGLPIQRITLRSLDPDQSFRWPVLTRRLISLILMHDIEVVHFHNIIGLGADCIQAVKELGLPCVVTLHDHWGFCLRQSLLRENGTPCRHTEGCSVCLPGFVYDEDRLPVRLRRDYIAWCLEQADHLISPSSYLAKAYNRAGIASGRIQVLSNGIDLGNIPQHDYSAQNAGNHPLRFLCSAYLGPHKGIDVLLEALSLLAEDPELTGRWEMTLAGQGPLHQKAEKLALRKNIPLIVTGHLPRRQLLQDMARSDVVVLPSVWPENEPVTLLEGGAAGAALLVSRSGGAADMVQDGDTGLTVPPGDAKALALAMRRFITEPGLAARMGAKNLTRRSQFDETRTVTQLENIYSGKTEPDTTVSPRPVVILTGEGTAPDAIITLTDHLHDYLTLPASFRLLRHDWVNAEAWENAQLLWLWNEKNALPVALNALRRNIPILAPAGIGLEDRIRTGAPVLLYRTPLEALAHLQILLEKPGIRSYLADNASVAADAVWSSPGESFALRAEQLD</sequence>
<dbReference type="InterPro" id="IPR050194">
    <property type="entry name" value="Glycosyltransferase_grp1"/>
</dbReference>
<gene>
    <name evidence="3" type="ORF">GOB84_16025</name>
</gene>
<dbReference type="Pfam" id="PF13439">
    <property type="entry name" value="Glyco_transf_4"/>
    <property type="match status" value="1"/>
</dbReference>
<dbReference type="Pfam" id="PF00534">
    <property type="entry name" value="Glycos_transf_1"/>
    <property type="match status" value="1"/>
</dbReference>
<dbReference type="RefSeq" id="WP_173578486.1">
    <property type="nucleotide sequence ID" value="NZ_WOSW01000049.1"/>
</dbReference>
<protein>
    <submittedName>
        <fullName evidence="3">Glycosyltransferase</fullName>
    </submittedName>
</protein>
<dbReference type="InterPro" id="IPR001296">
    <property type="entry name" value="Glyco_trans_1"/>
</dbReference>
<reference evidence="3 4" key="1">
    <citation type="journal article" date="2020" name="Int. J. Syst. Evol. Microbiol.">
        <title>Novel acetic acid bacteria from cider fermentations: Acetobacter conturbans sp. nov. and Acetobacter fallax sp. nov.</title>
        <authorList>
            <person name="Sombolestani A.S."/>
            <person name="Cleenwerck I."/>
            <person name="Cnockaert M."/>
            <person name="Borremans W."/>
            <person name="Wieme A.D."/>
            <person name="De Vuyst L."/>
            <person name="Vandamme P."/>
        </authorList>
    </citation>
    <scope>NUCLEOTIDE SEQUENCE [LARGE SCALE GENOMIC DNA]</scope>
    <source>
        <strain evidence="3 4">LMG 1637</strain>
    </source>
</reference>
<feature type="domain" description="Glycosyltransferase subfamily 4-like N-terminal" evidence="2">
    <location>
        <begin position="15"/>
        <end position="214"/>
    </location>
</feature>
<evidence type="ECO:0000259" key="2">
    <source>
        <dbReference type="Pfam" id="PF13439"/>
    </source>
</evidence>
<dbReference type="PANTHER" id="PTHR45947">
    <property type="entry name" value="SULFOQUINOVOSYL TRANSFERASE SQD2"/>
    <property type="match status" value="1"/>
</dbReference>
<dbReference type="EMBL" id="WOSW01000049">
    <property type="protein sequence ID" value="NHO34022.1"/>
    <property type="molecule type" value="Genomic_DNA"/>
</dbReference>
<dbReference type="SUPFAM" id="SSF53756">
    <property type="entry name" value="UDP-Glycosyltransferase/glycogen phosphorylase"/>
    <property type="match status" value="1"/>
</dbReference>